<dbReference type="PANTHER" id="PTHR33498:SF1">
    <property type="entry name" value="TRANSPOSASE FOR INSERTION SEQUENCE ELEMENT IS1557"/>
    <property type="match status" value="1"/>
</dbReference>
<dbReference type="InterPro" id="IPR047951">
    <property type="entry name" value="Transpos_ISL3"/>
</dbReference>
<name>A0A4P7UM77_DESDE</name>
<dbReference type="PANTHER" id="PTHR33498">
    <property type="entry name" value="TRANSPOSASE FOR INSERTION SEQUENCE ELEMENT IS1557"/>
    <property type="match status" value="1"/>
</dbReference>
<dbReference type="InterPro" id="IPR002560">
    <property type="entry name" value="Transposase_DDE"/>
</dbReference>
<evidence type="ECO:0000313" key="3">
    <source>
        <dbReference type="Proteomes" id="UP000297065"/>
    </source>
</evidence>
<protein>
    <submittedName>
        <fullName evidence="2">ISL3 family transposase</fullName>
    </submittedName>
</protein>
<evidence type="ECO:0000313" key="2">
    <source>
        <dbReference type="EMBL" id="QCC85821.1"/>
    </source>
</evidence>
<dbReference type="EMBL" id="CP036295">
    <property type="protein sequence ID" value="QCC85821.1"/>
    <property type="molecule type" value="Genomic_DNA"/>
</dbReference>
<proteinExistence type="predicted"/>
<dbReference type="Pfam" id="PF01610">
    <property type="entry name" value="DDE_Tnp_ISL3"/>
    <property type="match status" value="1"/>
</dbReference>
<evidence type="ECO:0000259" key="1">
    <source>
        <dbReference type="Pfam" id="PF01610"/>
    </source>
</evidence>
<organism evidence="2 3">
    <name type="scientific">Desulfovibrio desulfuricans</name>
    <dbReference type="NCBI Taxonomy" id="876"/>
    <lineage>
        <taxon>Bacteria</taxon>
        <taxon>Pseudomonadati</taxon>
        <taxon>Thermodesulfobacteriota</taxon>
        <taxon>Desulfovibrionia</taxon>
        <taxon>Desulfovibrionales</taxon>
        <taxon>Desulfovibrionaceae</taxon>
        <taxon>Desulfovibrio</taxon>
    </lineage>
</organism>
<dbReference type="Proteomes" id="UP000297065">
    <property type="component" value="Chromosome"/>
</dbReference>
<reference evidence="2 3" key="1">
    <citation type="submission" date="2019-02" db="EMBL/GenBank/DDBJ databases">
        <title>Complete Genome Sequence of Desulfovibrio desulfuricans IC1, a Sulfonate Utilizing Anaerobe.</title>
        <authorList>
            <person name="Day L.A."/>
            <person name="De Leon K.B."/>
            <person name="Wall J.D."/>
        </authorList>
    </citation>
    <scope>NUCLEOTIDE SEQUENCE [LARGE SCALE GENOMIC DNA]</scope>
    <source>
        <strain evidence="2 3">IC1</strain>
    </source>
</reference>
<sequence>MKVWSRTTELLKRNIFQAYNKGVTCKEIADEHRIGVASVERYYHQMMPHKSSHWANRTCPRILGIDEHRFTRRQGFATTFCDLARRRVFDVVKGRSAADMRDFLQSLQGRHKVKMVCIDMNSAYRRLVREWFPNARIVADRFHVIRLVNQHFSELCKAIDEKQLAHGRGGMMRLLLTRRDQLTDSQKERLRTYFADRPDIESLYEFLHDTADLLRVRAQSIDSCRKYVAELLDKIDQLRKTSFAPLRTLGKTLHNWREEVARMFRFTRNNGITEGFHRKMKLIQRRAYGFRNFENYRLRVRVLCC</sequence>
<feature type="domain" description="Transposase IS204/IS1001/IS1096/IS1165 DDE" evidence="1">
    <location>
        <begin position="63"/>
        <end position="300"/>
    </location>
</feature>
<dbReference type="NCBIfam" id="NF033550">
    <property type="entry name" value="transpos_ISL3"/>
    <property type="match status" value="1"/>
</dbReference>
<dbReference type="AlphaFoldDB" id="A0A4P7UM77"/>
<accession>A0A4P7UM77</accession>
<gene>
    <name evidence="2" type="ORF">DDIC_08030</name>
</gene>
<dbReference type="OrthoDB" id="1014181at2"/>